<organism evidence="3 4">
    <name type="scientific">Stereocaulon virgatum</name>
    <dbReference type="NCBI Taxonomy" id="373712"/>
    <lineage>
        <taxon>Eukaryota</taxon>
        <taxon>Fungi</taxon>
        <taxon>Dikarya</taxon>
        <taxon>Ascomycota</taxon>
        <taxon>Pezizomycotina</taxon>
        <taxon>Lecanoromycetes</taxon>
        <taxon>OSLEUM clade</taxon>
        <taxon>Lecanoromycetidae</taxon>
        <taxon>Lecanorales</taxon>
        <taxon>Lecanorineae</taxon>
        <taxon>Stereocaulaceae</taxon>
        <taxon>Stereocaulon</taxon>
    </lineage>
</organism>
<evidence type="ECO:0000256" key="1">
    <source>
        <dbReference type="SAM" id="MobiDB-lite"/>
    </source>
</evidence>
<protein>
    <submittedName>
        <fullName evidence="3">Uncharacterized protein</fullName>
    </submittedName>
</protein>
<sequence length="117" mass="12942">MNTPRDWFHEHMRGPDQAPEEADATHRDAFHPAGTDHEQNQEPHSMYTLRGEGTIALQAGPTESEGYGEATGDESVSDTGRNKEPAAVPGIIVFTFFVITGWALYESLQAIRCWLKG</sequence>
<evidence type="ECO:0000256" key="2">
    <source>
        <dbReference type="SAM" id="Phobius"/>
    </source>
</evidence>
<comment type="caution">
    <text evidence="3">The sequence shown here is derived from an EMBL/GenBank/DDBJ whole genome shotgun (WGS) entry which is preliminary data.</text>
</comment>
<keyword evidence="2" id="KW-1133">Transmembrane helix</keyword>
<feature type="region of interest" description="Disordered" evidence="1">
    <location>
        <begin position="1"/>
        <end position="42"/>
    </location>
</feature>
<name>A0ABR4ABM2_9LECA</name>
<feature type="compositionally biased region" description="Basic and acidic residues" evidence="1">
    <location>
        <begin position="23"/>
        <end position="41"/>
    </location>
</feature>
<proteinExistence type="predicted"/>
<feature type="transmembrane region" description="Helical" evidence="2">
    <location>
        <begin position="86"/>
        <end position="105"/>
    </location>
</feature>
<feature type="region of interest" description="Disordered" evidence="1">
    <location>
        <begin position="59"/>
        <end position="84"/>
    </location>
</feature>
<gene>
    <name evidence="3" type="ORF">N7G274_005297</name>
</gene>
<dbReference type="Proteomes" id="UP001590950">
    <property type="component" value="Unassembled WGS sequence"/>
</dbReference>
<evidence type="ECO:0000313" key="4">
    <source>
        <dbReference type="Proteomes" id="UP001590950"/>
    </source>
</evidence>
<keyword evidence="2" id="KW-0472">Membrane</keyword>
<reference evidence="3 4" key="1">
    <citation type="submission" date="2024-09" db="EMBL/GenBank/DDBJ databases">
        <title>Rethinking Asexuality: The Enigmatic Case of Functional Sexual Genes in Lepraria (Stereocaulaceae).</title>
        <authorList>
            <person name="Doellman M."/>
            <person name="Sun Y."/>
            <person name="Barcenas-Pena A."/>
            <person name="Lumbsch H.T."/>
            <person name="Grewe F."/>
        </authorList>
    </citation>
    <scope>NUCLEOTIDE SEQUENCE [LARGE SCALE GENOMIC DNA]</scope>
    <source>
        <strain evidence="3 4">Mercado 3170</strain>
    </source>
</reference>
<accession>A0ABR4ABM2</accession>
<dbReference type="EMBL" id="JBEFKJ010000015">
    <property type="protein sequence ID" value="KAL2042109.1"/>
    <property type="molecule type" value="Genomic_DNA"/>
</dbReference>
<keyword evidence="2" id="KW-0812">Transmembrane</keyword>
<evidence type="ECO:0000313" key="3">
    <source>
        <dbReference type="EMBL" id="KAL2042109.1"/>
    </source>
</evidence>
<keyword evidence="4" id="KW-1185">Reference proteome</keyword>
<feature type="compositionally biased region" description="Basic and acidic residues" evidence="1">
    <location>
        <begin position="1"/>
        <end position="14"/>
    </location>
</feature>